<evidence type="ECO:0000256" key="2">
    <source>
        <dbReference type="ARBA" id="ARBA00022692"/>
    </source>
</evidence>
<reference evidence="7 8" key="1">
    <citation type="submission" date="2023-07" db="EMBL/GenBank/DDBJ databases">
        <title>Comparative genomics of wheat-associated soil bacteria to identify genetic determinants of phenazine resistance.</title>
        <authorList>
            <person name="Mouncey N."/>
        </authorList>
    </citation>
    <scope>NUCLEOTIDE SEQUENCE [LARGE SCALE GENOMIC DNA]</scope>
    <source>
        <strain evidence="7 8">V2I4</strain>
    </source>
</reference>
<protein>
    <submittedName>
        <fullName evidence="7">MFS family arabinose efflux permease</fullName>
    </submittedName>
</protein>
<comment type="caution">
    <text evidence="7">The sequence shown here is derived from an EMBL/GenBank/DDBJ whole genome shotgun (WGS) entry which is preliminary data.</text>
</comment>
<evidence type="ECO:0000256" key="1">
    <source>
        <dbReference type="ARBA" id="ARBA00004141"/>
    </source>
</evidence>
<dbReference type="Proteomes" id="UP001230328">
    <property type="component" value="Unassembled WGS sequence"/>
</dbReference>
<dbReference type="InterPro" id="IPR036259">
    <property type="entry name" value="MFS_trans_sf"/>
</dbReference>
<dbReference type="Pfam" id="PF07690">
    <property type="entry name" value="MFS_1"/>
    <property type="match status" value="1"/>
</dbReference>
<feature type="transmembrane region" description="Helical" evidence="6">
    <location>
        <begin position="64"/>
        <end position="86"/>
    </location>
</feature>
<feature type="transmembrane region" description="Helical" evidence="6">
    <location>
        <begin position="118"/>
        <end position="136"/>
    </location>
</feature>
<keyword evidence="2 6" id="KW-0812">Transmembrane</keyword>
<evidence type="ECO:0000256" key="6">
    <source>
        <dbReference type="SAM" id="Phobius"/>
    </source>
</evidence>
<dbReference type="PANTHER" id="PTHR23514:SF13">
    <property type="entry name" value="INNER MEMBRANE PROTEIN YBJJ"/>
    <property type="match status" value="1"/>
</dbReference>
<sequence>MSGPDAQRAGAPERRSTGAPERRATPLPSPRLRIALTTFFALDGFIFAGWVVRIPAIKEQTGASASTLGLALLGVSAGAVVTMMFTARLCRRYGSHPVTVVCGILLSLSVALPPLTHTTWTLGTVLLIFGAAYGGINNQQTQRLPQPTGLRDLRAPP</sequence>
<dbReference type="EMBL" id="JAUSZI010000002">
    <property type="protein sequence ID" value="MDQ1031897.1"/>
    <property type="molecule type" value="Genomic_DNA"/>
</dbReference>
<organism evidence="7 8">
    <name type="scientific">Streptomyces umbrinus</name>
    <dbReference type="NCBI Taxonomy" id="67370"/>
    <lineage>
        <taxon>Bacteria</taxon>
        <taxon>Bacillati</taxon>
        <taxon>Actinomycetota</taxon>
        <taxon>Actinomycetes</taxon>
        <taxon>Kitasatosporales</taxon>
        <taxon>Streptomycetaceae</taxon>
        <taxon>Streptomyces</taxon>
        <taxon>Streptomyces phaeochromogenes group</taxon>
    </lineage>
</organism>
<feature type="transmembrane region" description="Helical" evidence="6">
    <location>
        <begin position="32"/>
        <end position="52"/>
    </location>
</feature>
<dbReference type="PANTHER" id="PTHR23514">
    <property type="entry name" value="BYPASS OF STOP CODON PROTEIN 6"/>
    <property type="match status" value="1"/>
</dbReference>
<evidence type="ECO:0000313" key="7">
    <source>
        <dbReference type="EMBL" id="MDQ1031897.1"/>
    </source>
</evidence>
<gene>
    <name evidence="7" type="ORF">QF035_009479</name>
</gene>
<evidence type="ECO:0000313" key="8">
    <source>
        <dbReference type="Proteomes" id="UP001230328"/>
    </source>
</evidence>
<evidence type="ECO:0000256" key="5">
    <source>
        <dbReference type="SAM" id="MobiDB-lite"/>
    </source>
</evidence>
<name>A0ABU0T8L7_9ACTN</name>
<dbReference type="Gene3D" id="1.20.1250.20">
    <property type="entry name" value="MFS general substrate transporter like domains"/>
    <property type="match status" value="1"/>
</dbReference>
<dbReference type="SUPFAM" id="SSF103473">
    <property type="entry name" value="MFS general substrate transporter"/>
    <property type="match status" value="1"/>
</dbReference>
<dbReference type="InterPro" id="IPR051788">
    <property type="entry name" value="MFS_Transporter"/>
</dbReference>
<proteinExistence type="predicted"/>
<keyword evidence="8" id="KW-1185">Reference proteome</keyword>
<keyword evidence="3 6" id="KW-1133">Transmembrane helix</keyword>
<feature type="region of interest" description="Disordered" evidence="5">
    <location>
        <begin position="1"/>
        <end position="26"/>
    </location>
</feature>
<feature type="transmembrane region" description="Helical" evidence="6">
    <location>
        <begin position="93"/>
        <end position="112"/>
    </location>
</feature>
<accession>A0ABU0T8L7</accession>
<evidence type="ECO:0000256" key="4">
    <source>
        <dbReference type="ARBA" id="ARBA00023136"/>
    </source>
</evidence>
<feature type="compositionally biased region" description="Basic and acidic residues" evidence="5">
    <location>
        <begin position="11"/>
        <end position="24"/>
    </location>
</feature>
<keyword evidence="4 6" id="KW-0472">Membrane</keyword>
<evidence type="ECO:0000256" key="3">
    <source>
        <dbReference type="ARBA" id="ARBA00022989"/>
    </source>
</evidence>
<dbReference type="InterPro" id="IPR011701">
    <property type="entry name" value="MFS"/>
</dbReference>
<comment type="subcellular location">
    <subcellularLocation>
        <location evidence="1">Membrane</location>
        <topology evidence="1">Multi-pass membrane protein</topology>
    </subcellularLocation>
</comment>